<accession>A0ABS8IHZ9</accession>
<dbReference type="EMBL" id="JAIVFQ010000091">
    <property type="protein sequence ID" value="MCC5603753.1"/>
    <property type="molecule type" value="Genomic_DNA"/>
</dbReference>
<dbReference type="Proteomes" id="UP001199525">
    <property type="component" value="Unassembled WGS sequence"/>
</dbReference>
<evidence type="ECO:0000313" key="1">
    <source>
        <dbReference type="EMBL" id="MCC5603753.1"/>
    </source>
</evidence>
<name>A0ABS8IHZ9_9NOSO</name>
<proteinExistence type="predicted"/>
<reference evidence="1 2" key="1">
    <citation type="journal article" date="2021" name="Microorganisms">
        <title>Genome Evolution of Filamentous Cyanobacterium Nostoc Species: From Facultative Symbiosis to Free Living.</title>
        <authorList>
            <person name="Huo D."/>
            <person name="Li H."/>
            <person name="Cai F."/>
            <person name="Guo X."/>
            <person name="Qiao Z."/>
            <person name="Wang W."/>
            <person name="Yu G."/>
            <person name="Li R."/>
        </authorList>
    </citation>
    <scope>NUCLEOTIDE SEQUENCE [LARGE SCALE GENOMIC DNA]</scope>
    <source>
        <strain evidence="1 2">CHAB 5714</strain>
    </source>
</reference>
<evidence type="ECO:0000313" key="2">
    <source>
        <dbReference type="Proteomes" id="UP001199525"/>
    </source>
</evidence>
<gene>
    <name evidence="1" type="ORF">LC586_32425</name>
</gene>
<organism evidence="1 2">
    <name type="scientific">Nostoc favosum CHAB5714</name>
    <dbReference type="NCBI Taxonomy" id="2780399"/>
    <lineage>
        <taxon>Bacteria</taxon>
        <taxon>Bacillati</taxon>
        <taxon>Cyanobacteriota</taxon>
        <taxon>Cyanophyceae</taxon>
        <taxon>Nostocales</taxon>
        <taxon>Nostocaceae</taxon>
        <taxon>Nostoc</taxon>
        <taxon>Nostoc favosum</taxon>
    </lineage>
</organism>
<sequence length="79" mass="9126">MIISRIIQKQRAIALSVTTSTKSKRAIFKYNTGLTQLAYISSGIRVKSQRSINWLATLDFGLLTLDFFQPLRKKYDTWL</sequence>
<comment type="caution">
    <text evidence="1">The sequence shown here is derived from an EMBL/GenBank/DDBJ whole genome shotgun (WGS) entry which is preliminary data.</text>
</comment>
<dbReference type="RefSeq" id="WP_229489529.1">
    <property type="nucleotide sequence ID" value="NZ_JAIVFQ010000091.1"/>
</dbReference>
<protein>
    <submittedName>
        <fullName evidence="1">Uncharacterized protein</fullName>
    </submittedName>
</protein>
<keyword evidence="2" id="KW-1185">Reference proteome</keyword>